<sequence>PDFYNIELNKYKSYIIAKFNGNEGDLDDLINSNFNF</sequence>
<comment type="caution">
    <text evidence="1">The sequence shown here is derived from an EMBL/GenBank/DDBJ whole genome shotgun (WGS) entry which is preliminary data.</text>
</comment>
<proteinExistence type="predicted"/>
<protein>
    <submittedName>
        <fullName evidence="1">Uncharacterized protein</fullName>
    </submittedName>
</protein>
<feature type="non-terminal residue" evidence="1">
    <location>
        <position position="1"/>
    </location>
</feature>
<reference evidence="1" key="1">
    <citation type="journal article" date="2014" name="Front. Microbiol.">
        <title>High frequency of phylogenetically diverse reductive dehalogenase-homologous genes in deep subseafloor sedimentary metagenomes.</title>
        <authorList>
            <person name="Kawai M."/>
            <person name="Futagami T."/>
            <person name="Toyoda A."/>
            <person name="Takaki Y."/>
            <person name="Nishi S."/>
            <person name="Hori S."/>
            <person name="Arai W."/>
            <person name="Tsubouchi T."/>
            <person name="Morono Y."/>
            <person name="Uchiyama I."/>
            <person name="Ito T."/>
            <person name="Fujiyama A."/>
            <person name="Inagaki F."/>
            <person name="Takami H."/>
        </authorList>
    </citation>
    <scope>NUCLEOTIDE SEQUENCE</scope>
    <source>
        <strain evidence="1">Expedition CK06-06</strain>
    </source>
</reference>
<accession>X1VZA7</accession>
<organism evidence="1">
    <name type="scientific">marine sediment metagenome</name>
    <dbReference type="NCBI Taxonomy" id="412755"/>
    <lineage>
        <taxon>unclassified sequences</taxon>
        <taxon>metagenomes</taxon>
        <taxon>ecological metagenomes</taxon>
    </lineage>
</organism>
<dbReference type="AlphaFoldDB" id="X1VZA7"/>
<evidence type="ECO:0000313" key="1">
    <source>
        <dbReference type="EMBL" id="GAJ18125.1"/>
    </source>
</evidence>
<name>X1VZA7_9ZZZZ</name>
<gene>
    <name evidence="1" type="ORF">S12H4_54896</name>
</gene>
<dbReference type="EMBL" id="BARW01035145">
    <property type="protein sequence ID" value="GAJ18125.1"/>
    <property type="molecule type" value="Genomic_DNA"/>
</dbReference>